<dbReference type="OrthoDB" id="3499003at2759"/>
<keyword evidence="2" id="KW-1133">Transmembrane helix</keyword>
<evidence type="ECO:0000313" key="4">
    <source>
        <dbReference type="Proteomes" id="UP000254866"/>
    </source>
</evidence>
<organism evidence="3 4">
    <name type="scientific">Venustampulla echinocandica</name>
    <dbReference type="NCBI Taxonomy" id="2656787"/>
    <lineage>
        <taxon>Eukaryota</taxon>
        <taxon>Fungi</taxon>
        <taxon>Dikarya</taxon>
        <taxon>Ascomycota</taxon>
        <taxon>Pezizomycotina</taxon>
        <taxon>Leotiomycetes</taxon>
        <taxon>Helotiales</taxon>
        <taxon>Pleuroascaceae</taxon>
        <taxon>Venustampulla</taxon>
    </lineage>
</organism>
<protein>
    <recommendedName>
        <fullName evidence="5">Apple domain-containing protein</fullName>
    </recommendedName>
</protein>
<evidence type="ECO:0000256" key="1">
    <source>
        <dbReference type="SAM" id="MobiDB-lite"/>
    </source>
</evidence>
<evidence type="ECO:0008006" key="5">
    <source>
        <dbReference type="Google" id="ProtNLM"/>
    </source>
</evidence>
<dbReference type="RefSeq" id="XP_031868558.1">
    <property type="nucleotide sequence ID" value="XM_032015137.1"/>
</dbReference>
<dbReference type="EMBL" id="NPIC01000005">
    <property type="protein sequence ID" value="RDL35902.1"/>
    <property type="molecule type" value="Genomic_DNA"/>
</dbReference>
<sequence length="275" mass="29766">MPLPRPVRRSSEGPEVVDHQPEKHFCRYSDIGERLRRGRVGNGTLSQKQLDPDEVETRSYPSPVLPPFPRLPRNIVPEFVERPRDRQRTCGLLMTIFLILAAFIIGGGIGGGVGGALVIKEKSRNAFDTPAICRRVEQWLISYYNSGTTCVTTTTPTVSAADAASTHIVIMDVAGCPSIIDVNFNSTTPGKSFHQLCYIDSMPPPGQIIDIGNQTISSFPGCLNACAKHAGCVAATWVMFSASNPQSNSVCFFKNSTGVQTSMSEGDNLASGYLI</sequence>
<feature type="region of interest" description="Disordered" evidence="1">
    <location>
        <begin position="37"/>
        <end position="63"/>
    </location>
</feature>
<dbReference type="GeneID" id="43599363"/>
<feature type="transmembrane region" description="Helical" evidence="2">
    <location>
        <begin position="92"/>
        <end position="119"/>
    </location>
</feature>
<proteinExistence type="predicted"/>
<dbReference type="AlphaFoldDB" id="A0A370TK52"/>
<keyword evidence="2" id="KW-0472">Membrane</keyword>
<reference evidence="3 4" key="1">
    <citation type="journal article" date="2018" name="IMA Fungus">
        <title>IMA Genome-F 9: Draft genome sequence of Annulohypoxylon stygium, Aspergillus mulundensis, Berkeleyomyces basicola (syn. Thielaviopsis basicola), Ceratocystis smalleyi, two Cercospora beticola strains, Coleophoma cylindrospora, Fusarium fracticaudum, Phialophora cf. hyalina, and Morchella septimelata.</title>
        <authorList>
            <person name="Wingfield B.D."/>
            <person name="Bills G.F."/>
            <person name="Dong Y."/>
            <person name="Huang W."/>
            <person name="Nel W.J."/>
            <person name="Swalarsk-Parry B.S."/>
            <person name="Vaghefi N."/>
            <person name="Wilken P.M."/>
            <person name="An Z."/>
            <person name="de Beer Z.W."/>
            <person name="De Vos L."/>
            <person name="Chen L."/>
            <person name="Duong T.A."/>
            <person name="Gao Y."/>
            <person name="Hammerbacher A."/>
            <person name="Kikkert J.R."/>
            <person name="Li Y."/>
            <person name="Li H."/>
            <person name="Li K."/>
            <person name="Li Q."/>
            <person name="Liu X."/>
            <person name="Ma X."/>
            <person name="Naidoo K."/>
            <person name="Pethybridge S.J."/>
            <person name="Sun J."/>
            <person name="Steenkamp E.T."/>
            <person name="van der Nest M.A."/>
            <person name="van Wyk S."/>
            <person name="Wingfield M.J."/>
            <person name="Xiong C."/>
            <person name="Yue Q."/>
            <person name="Zhang X."/>
        </authorList>
    </citation>
    <scope>NUCLEOTIDE SEQUENCE [LARGE SCALE GENOMIC DNA]</scope>
    <source>
        <strain evidence="3 4">BP 5553</strain>
    </source>
</reference>
<evidence type="ECO:0000313" key="3">
    <source>
        <dbReference type="EMBL" id="RDL35902.1"/>
    </source>
</evidence>
<keyword evidence="4" id="KW-1185">Reference proteome</keyword>
<keyword evidence="2" id="KW-0812">Transmembrane</keyword>
<gene>
    <name evidence="3" type="ORF">BP5553_06514</name>
</gene>
<accession>A0A370TK52</accession>
<dbReference type="Gene3D" id="3.50.4.10">
    <property type="entry name" value="Hepatocyte Growth Factor"/>
    <property type="match status" value="1"/>
</dbReference>
<dbReference type="Proteomes" id="UP000254866">
    <property type="component" value="Unassembled WGS sequence"/>
</dbReference>
<name>A0A370TK52_9HELO</name>
<evidence type="ECO:0000256" key="2">
    <source>
        <dbReference type="SAM" id="Phobius"/>
    </source>
</evidence>
<dbReference type="STRING" id="2656787.A0A370TK52"/>
<comment type="caution">
    <text evidence="3">The sequence shown here is derived from an EMBL/GenBank/DDBJ whole genome shotgun (WGS) entry which is preliminary data.</text>
</comment>